<dbReference type="EMBL" id="BQNB010019928">
    <property type="protein sequence ID" value="GJT90507.1"/>
    <property type="molecule type" value="Genomic_DNA"/>
</dbReference>
<dbReference type="Pfam" id="PF22936">
    <property type="entry name" value="Pol_BBD"/>
    <property type="match status" value="1"/>
</dbReference>
<accession>A0ABQ5HTB0</accession>
<name>A0ABQ5HTB0_9ASTR</name>
<protein>
    <recommendedName>
        <fullName evidence="1">Retrovirus-related Pol polyprotein from transposon TNT 1-94-like beta-barrel domain-containing protein</fullName>
    </recommendedName>
</protein>
<organism evidence="2 3">
    <name type="scientific">Tanacetum coccineum</name>
    <dbReference type="NCBI Taxonomy" id="301880"/>
    <lineage>
        <taxon>Eukaryota</taxon>
        <taxon>Viridiplantae</taxon>
        <taxon>Streptophyta</taxon>
        <taxon>Embryophyta</taxon>
        <taxon>Tracheophyta</taxon>
        <taxon>Spermatophyta</taxon>
        <taxon>Magnoliopsida</taxon>
        <taxon>eudicotyledons</taxon>
        <taxon>Gunneridae</taxon>
        <taxon>Pentapetalae</taxon>
        <taxon>asterids</taxon>
        <taxon>campanulids</taxon>
        <taxon>Asterales</taxon>
        <taxon>Asteraceae</taxon>
        <taxon>Asteroideae</taxon>
        <taxon>Anthemideae</taxon>
        <taxon>Anthemidinae</taxon>
        <taxon>Tanacetum</taxon>
    </lineage>
</organism>
<gene>
    <name evidence="2" type="ORF">Tco_1079352</name>
</gene>
<reference evidence="2" key="1">
    <citation type="journal article" date="2022" name="Int. J. Mol. Sci.">
        <title>Draft Genome of Tanacetum Coccineum: Genomic Comparison of Closely Related Tanacetum-Family Plants.</title>
        <authorList>
            <person name="Yamashiro T."/>
            <person name="Shiraishi A."/>
            <person name="Nakayama K."/>
            <person name="Satake H."/>
        </authorList>
    </citation>
    <scope>NUCLEOTIDE SEQUENCE</scope>
</reference>
<comment type="caution">
    <text evidence="2">The sequence shown here is derived from an EMBL/GenBank/DDBJ whole genome shotgun (WGS) entry which is preliminary data.</text>
</comment>
<sequence length="440" mass="49644">MRLESEERALDMSSSKIAIYRYRERALSARSWRARSSLSSLSSRSLSLLEQRRERVCLNIANLRQDGNSFVSLLGKLKGLWNELEVYRPHSVDPTILRKRHEDDQVFQLLASLGLDFEELKRHILLNAELPTLKSVCATIQREEIRRKVMINDATTPEARVYPANASLDKKPYKGKHSDLKCGHCNVPGHSMDRCWILHPELKPKFTTDKKGFIDKRRVTNPKAHMATHTTKSFSSSPVALLNEFANYLQEKHGQGAVQDETTSQGINEPAALLSKFSSFLSNSNGESSQGILLAFMSALEFSNLHDFWIVDFGATNHISNTLTNVSDFIPFPSPSFVSVANGKGSRVLGKGKINLISKSVESDVLYFLSFPFQLLSVKKLTSSLNCQALFTPSKVIFQDPVTKRMIGEGFLINGLYYFFNQKISQGFQAYIYPNNEHIL</sequence>
<reference evidence="2" key="2">
    <citation type="submission" date="2022-01" db="EMBL/GenBank/DDBJ databases">
        <authorList>
            <person name="Yamashiro T."/>
            <person name="Shiraishi A."/>
            <person name="Satake H."/>
            <person name="Nakayama K."/>
        </authorList>
    </citation>
    <scope>NUCLEOTIDE SEQUENCE</scope>
</reference>
<dbReference type="Proteomes" id="UP001151760">
    <property type="component" value="Unassembled WGS sequence"/>
</dbReference>
<evidence type="ECO:0000259" key="1">
    <source>
        <dbReference type="Pfam" id="PF22936"/>
    </source>
</evidence>
<dbReference type="PANTHER" id="PTHR34222">
    <property type="entry name" value="GAG_PRE-INTEGRS DOMAIN-CONTAINING PROTEIN"/>
    <property type="match status" value="1"/>
</dbReference>
<keyword evidence="3" id="KW-1185">Reference proteome</keyword>
<proteinExistence type="predicted"/>
<evidence type="ECO:0000313" key="3">
    <source>
        <dbReference type="Proteomes" id="UP001151760"/>
    </source>
</evidence>
<evidence type="ECO:0000313" key="2">
    <source>
        <dbReference type="EMBL" id="GJT90507.1"/>
    </source>
</evidence>
<dbReference type="PANTHER" id="PTHR34222:SF33">
    <property type="entry name" value="RETROTRANSPOSON GAG DOMAIN-CONTAINING PROTEIN"/>
    <property type="match status" value="1"/>
</dbReference>
<dbReference type="InterPro" id="IPR054722">
    <property type="entry name" value="PolX-like_BBD"/>
</dbReference>
<feature type="domain" description="Retrovirus-related Pol polyprotein from transposon TNT 1-94-like beta-barrel" evidence="1">
    <location>
        <begin position="309"/>
        <end position="383"/>
    </location>
</feature>